<organism evidence="2 3">
    <name type="scientific">Neptunomonas japonica JAMM 1380</name>
    <dbReference type="NCBI Taxonomy" id="1441457"/>
    <lineage>
        <taxon>Bacteria</taxon>
        <taxon>Pseudomonadati</taxon>
        <taxon>Pseudomonadota</taxon>
        <taxon>Gammaproteobacteria</taxon>
        <taxon>Oceanospirillales</taxon>
        <taxon>Oceanospirillaceae</taxon>
        <taxon>Neptunomonas</taxon>
    </lineage>
</organism>
<dbReference type="PANTHER" id="PTHR43581">
    <property type="entry name" value="ATP/GTP PHOSPHATASE"/>
    <property type="match status" value="1"/>
</dbReference>
<accession>A0A7R6PAW3</accession>
<dbReference type="PANTHER" id="PTHR43581:SF4">
    <property type="entry name" value="ATP_GTP PHOSPHATASE"/>
    <property type="match status" value="1"/>
</dbReference>
<evidence type="ECO:0000313" key="3">
    <source>
        <dbReference type="Proteomes" id="UP000595332"/>
    </source>
</evidence>
<dbReference type="Gene3D" id="3.40.50.300">
    <property type="entry name" value="P-loop containing nucleotide triphosphate hydrolases"/>
    <property type="match status" value="1"/>
</dbReference>
<dbReference type="KEGG" id="njp:NEJAP_2479"/>
<reference evidence="2 3" key="1">
    <citation type="journal article" date="2008" name="Int. J. Syst. Evol. Microbiol.">
        <title>Neptunomonas japonica sp. nov., an Osedax japonicus symbiont-like bacterium isolated from sediment adjacent to sperm whale carcasses off Kagoshima, Japan.</title>
        <authorList>
            <person name="Miyazaki M."/>
            <person name="Nogi Y."/>
            <person name="Fujiwara Y."/>
            <person name="Kawato M."/>
            <person name="Kubokawa K."/>
            <person name="Horikoshi K."/>
        </authorList>
    </citation>
    <scope>NUCLEOTIDE SEQUENCE [LARGE SCALE GENOMIC DNA]</scope>
    <source>
        <strain evidence="2 3">JAMM 1380</strain>
    </source>
</reference>
<proteinExistence type="predicted"/>
<gene>
    <name evidence="2" type="ORF">NEJAP_2479</name>
</gene>
<keyword evidence="3" id="KW-1185">Reference proteome</keyword>
<dbReference type="GO" id="GO:0005524">
    <property type="term" value="F:ATP binding"/>
    <property type="evidence" value="ECO:0007669"/>
    <property type="project" value="InterPro"/>
</dbReference>
<dbReference type="SUPFAM" id="SSF52540">
    <property type="entry name" value="P-loop containing nucleoside triphosphate hydrolases"/>
    <property type="match status" value="1"/>
</dbReference>
<evidence type="ECO:0000313" key="2">
    <source>
        <dbReference type="EMBL" id="BBB30424.1"/>
    </source>
</evidence>
<dbReference type="AlphaFoldDB" id="A0A7R6PAW3"/>
<sequence length="611" mass="68880">MKIDSIKLCGWRSYDLNGVYISGLKSINLIIGPNNSGKSNLAKYFNYLKSIASEKLSTGTAISVATELDESQTWDWGKEKINCEISLSNDNVFTKDDKVSYTVDENKVTLDCCHDVSSNTSILNMKVNGKPIFNDSNLICSDLETDKWIDPTDDVAGFSDNEFYWSSFLNSLVFVDPIRHHSRNSNNEQSYYFDGAKIIEELDKLRLDRATPSNWAGYKKQIKQWLTDILSEQVTNIDVVKKDLNLEFESGLSFSLDQLGTGVSQIVMLLSHLWINKDVNLNVFLEEPEANLHPESVVKLVSIFEKELVNHRFFITTHSPSLIDCLNENWAVYRTLKSSNGASSITPNDNVIKHYETLDSLGVKASQILQANTVLWVEGPSDRIYLKKLIDIYSDGELKEGKDYSFLYFGGTNLASFTALDDIDENLINILSTSRKAYLIADSDCSSQTNRDDGAFKAYLGSMLGRLQAANADNAGLDSTVEDYVKVWITEGREIENYICKNLFFEILTSQGFKRESIGKGDSRKGLELKSTQASDFIFEKFDSFDKAISDCYQYQDATQLEESSLSNISLSYASKKVPIAKAVVDKLDKTHCSMFDLENKIKDLVEFIRK</sequence>
<dbReference type="EMBL" id="AP014546">
    <property type="protein sequence ID" value="BBB30424.1"/>
    <property type="molecule type" value="Genomic_DNA"/>
</dbReference>
<dbReference type="Pfam" id="PF13175">
    <property type="entry name" value="AAA_15"/>
    <property type="match status" value="2"/>
</dbReference>
<feature type="domain" description="Endonuclease GajA/Old nuclease/RecF-like AAA" evidence="1">
    <location>
        <begin position="1"/>
        <end position="122"/>
    </location>
</feature>
<evidence type="ECO:0000259" key="1">
    <source>
        <dbReference type="Pfam" id="PF13175"/>
    </source>
</evidence>
<feature type="domain" description="Endonuclease GajA/Old nuclease/RecF-like AAA" evidence="1">
    <location>
        <begin position="218"/>
        <end position="323"/>
    </location>
</feature>
<protein>
    <recommendedName>
        <fullName evidence="1">Endonuclease GajA/Old nuclease/RecF-like AAA domain-containing protein</fullName>
    </recommendedName>
</protein>
<dbReference type="InterPro" id="IPR027417">
    <property type="entry name" value="P-loop_NTPase"/>
</dbReference>
<dbReference type="GO" id="GO:0016887">
    <property type="term" value="F:ATP hydrolysis activity"/>
    <property type="evidence" value="ECO:0007669"/>
    <property type="project" value="InterPro"/>
</dbReference>
<dbReference type="RefSeq" id="WP_201347610.1">
    <property type="nucleotide sequence ID" value="NZ_AP014546.1"/>
</dbReference>
<dbReference type="InterPro" id="IPR051396">
    <property type="entry name" value="Bact_Antivir_Def_Nuclease"/>
</dbReference>
<name>A0A7R6PAW3_9GAMM</name>
<dbReference type="InterPro" id="IPR041685">
    <property type="entry name" value="AAA_GajA/Old/RecF-like"/>
</dbReference>
<dbReference type="Proteomes" id="UP000595332">
    <property type="component" value="Chromosome"/>
</dbReference>